<proteinExistence type="predicted"/>
<accession>A0A2X2BUH2</accession>
<sequence length="113" mass="12905">MKVAEFRALTADMLRLVNDWQACVDGQEQSLWRERAHRFLAGFMSASCDRATPRDHEARLSAYQQYIAIVVSTTATMPLQRTSTSRAGRYNKSPARAVRLARASRSCMRRGYF</sequence>
<dbReference type="Proteomes" id="UP000250443">
    <property type="component" value="Unassembled WGS sequence"/>
</dbReference>
<evidence type="ECO:0000313" key="2">
    <source>
        <dbReference type="Proteomes" id="UP000250443"/>
    </source>
</evidence>
<gene>
    <name evidence="1" type="ORF">NCTC11842_00167</name>
</gene>
<reference evidence="1 2" key="1">
    <citation type="submission" date="2018-06" db="EMBL/GenBank/DDBJ databases">
        <authorList>
            <consortium name="Pathogen Informatics"/>
            <person name="Doyle S."/>
        </authorList>
    </citation>
    <scope>NUCLEOTIDE SEQUENCE [LARGE SCALE GENOMIC DNA]</scope>
    <source>
        <strain evidence="1 2">NCTC11842</strain>
    </source>
</reference>
<dbReference type="AlphaFoldDB" id="A0A2X2BUH2"/>
<protein>
    <submittedName>
        <fullName evidence="1">Uncharacterized protein</fullName>
    </submittedName>
</protein>
<name>A0A2X2BUH2_PSELU</name>
<dbReference type="EMBL" id="UAUF01000002">
    <property type="protein sequence ID" value="SPZ00022.1"/>
    <property type="molecule type" value="Genomic_DNA"/>
</dbReference>
<organism evidence="1 2">
    <name type="scientific">Pseudomonas luteola</name>
    <dbReference type="NCBI Taxonomy" id="47886"/>
    <lineage>
        <taxon>Bacteria</taxon>
        <taxon>Pseudomonadati</taxon>
        <taxon>Pseudomonadota</taxon>
        <taxon>Gammaproteobacteria</taxon>
        <taxon>Pseudomonadales</taxon>
        <taxon>Pseudomonadaceae</taxon>
        <taxon>Pseudomonas</taxon>
    </lineage>
</organism>
<evidence type="ECO:0000313" key="1">
    <source>
        <dbReference type="EMBL" id="SPZ00022.1"/>
    </source>
</evidence>